<proteinExistence type="predicted"/>
<gene>
    <name evidence="1" type="primary">ycf35</name>
    <name evidence="1" type="ORF">SSP24_61810</name>
</gene>
<dbReference type="PANTHER" id="PTHR39638">
    <property type="entry name" value="YCF35"/>
    <property type="match status" value="1"/>
</dbReference>
<dbReference type="Pfam" id="PF06868">
    <property type="entry name" value="DUF1257"/>
    <property type="match status" value="1"/>
</dbReference>
<keyword evidence="2" id="KW-1185">Reference proteome</keyword>
<evidence type="ECO:0000313" key="2">
    <source>
        <dbReference type="Proteomes" id="UP000317881"/>
    </source>
</evidence>
<dbReference type="RefSeq" id="WP_141313264.1">
    <property type="nucleotide sequence ID" value="NZ_BJND01000054.1"/>
</dbReference>
<organism evidence="1 2">
    <name type="scientific">Streptomyces spinoverrucosus</name>
    <dbReference type="NCBI Taxonomy" id="284043"/>
    <lineage>
        <taxon>Bacteria</taxon>
        <taxon>Bacillati</taxon>
        <taxon>Actinomycetota</taxon>
        <taxon>Actinomycetes</taxon>
        <taxon>Kitasatosporales</taxon>
        <taxon>Streptomycetaceae</taxon>
        <taxon>Streptomyces</taxon>
    </lineage>
</organism>
<accession>A0A4Y3VUA1</accession>
<evidence type="ECO:0008006" key="3">
    <source>
        <dbReference type="Google" id="ProtNLM"/>
    </source>
</evidence>
<name>A0A4Y3VUA1_9ACTN</name>
<dbReference type="EMBL" id="BJND01000054">
    <property type="protein sequence ID" value="GEC08526.1"/>
    <property type="molecule type" value="Genomic_DNA"/>
</dbReference>
<reference evidence="1 2" key="1">
    <citation type="submission" date="2019-06" db="EMBL/GenBank/DDBJ databases">
        <title>Whole genome shotgun sequence of Streptomyces spinoverrucosus NBRC 14228.</title>
        <authorList>
            <person name="Hosoyama A."/>
            <person name="Uohara A."/>
            <person name="Ohji S."/>
            <person name="Ichikawa N."/>
        </authorList>
    </citation>
    <scope>NUCLEOTIDE SEQUENCE [LARGE SCALE GENOMIC DNA]</scope>
    <source>
        <strain evidence="1 2">NBRC 14228</strain>
    </source>
</reference>
<dbReference type="OrthoDB" id="163953at2"/>
<dbReference type="InterPro" id="IPR009666">
    <property type="entry name" value="Uncharacterised_Ycf35"/>
</dbReference>
<dbReference type="AlphaFoldDB" id="A0A4Y3VUA1"/>
<comment type="caution">
    <text evidence="1">The sequence shown here is derived from an EMBL/GenBank/DDBJ whole genome shotgun (WGS) entry which is preliminary data.</text>
</comment>
<dbReference type="PANTHER" id="PTHR39638:SF2">
    <property type="entry name" value="YCF35"/>
    <property type="match status" value="1"/>
</dbReference>
<dbReference type="Proteomes" id="UP000317881">
    <property type="component" value="Unassembled WGS sequence"/>
</dbReference>
<evidence type="ECO:0000313" key="1">
    <source>
        <dbReference type="EMBL" id="GEC08526.1"/>
    </source>
</evidence>
<sequence length="135" mass="15424">MSHFTTMTTQLTDPDALRAALADVGYGEVELHDSPQPLYGYQGDVRSDRAHVIVRRAHIGRASNDLGFLHQEDGHYRAVISEYDRRKHDDSWLARLTARHAYHLTTDTLAAQGFTLTEETTERDGTVRMVLRRFQ</sequence>
<protein>
    <recommendedName>
        <fullName evidence="3">DUF1257 domain-containing protein</fullName>
    </recommendedName>
</protein>